<dbReference type="PANTHER" id="PTHR37946">
    <property type="entry name" value="SLL1969 PROTEIN"/>
    <property type="match status" value="1"/>
</dbReference>
<proteinExistence type="predicted"/>
<evidence type="ECO:0000313" key="2">
    <source>
        <dbReference type="EMBL" id="MBB3957874.1"/>
    </source>
</evidence>
<dbReference type="Gene3D" id="3.40.50.1820">
    <property type="entry name" value="alpha/beta hydrolase"/>
    <property type="match status" value="1"/>
</dbReference>
<protein>
    <submittedName>
        <fullName evidence="2">Pimeloyl-ACP methyl ester carboxylesterase</fullName>
    </submittedName>
</protein>
<dbReference type="AlphaFoldDB" id="A0A7W6CNG9"/>
<comment type="caution">
    <text evidence="2">The sequence shown here is derived from an EMBL/GenBank/DDBJ whole genome shotgun (WGS) entry which is preliminary data.</text>
</comment>
<dbReference type="Proteomes" id="UP000548867">
    <property type="component" value="Unassembled WGS sequence"/>
</dbReference>
<keyword evidence="3" id="KW-1185">Reference proteome</keyword>
<organism evidence="2 3">
    <name type="scientific">Novosphingobium sediminicola</name>
    <dbReference type="NCBI Taxonomy" id="563162"/>
    <lineage>
        <taxon>Bacteria</taxon>
        <taxon>Pseudomonadati</taxon>
        <taxon>Pseudomonadota</taxon>
        <taxon>Alphaproteobacteria</taxon>
        <taxon>Sphingomonadales</taxon>
        <taxon>Sphingomonadaceae</taxon>
        <taxon>Novosphingobium</taxon>
    </lineage>
</organism>
<evidence type="ECO:0000313" key="3">
    <source>
        <dbReference type="Proteomes" id="UP000548867"/>
    </source>
</evidence>
<gene>
    <name evidence="2" type="ORF">GGR38_004849</name>
</gene>
<evidence type="ECO:0000259" key="1">
    <source>
        <dbReference type="Pfam" id="PF12697"/>
    </source>
</evidence>
<dbReference type="EMBL" id="JACIDX010000044">
    <property type="protein sequence ID" value="MBB3957874.1"/>
    <property type="molecule type" value="Genomic_DNA"/>
</dbReference>
<dbReference type="Pfam" id="PF12697">
    <property type="entry name" value="Abhydrolase_6"/>
    <property type="match status" value="1"/>
</dbReference>
<sequence length="223" mass="24448">MEHKVLERGGVLFLHGHGRYGASMGRLKRAANQSGYATLSPSYPYRHSLSEIVEWLLPRIADFEARLDGPLHIVTHSLGGLVARAYLAEHRPERLGRVVQLAPPNAGSELADLLFRMGLGTMALGRSGAHLRTKRSAADETMLGTIQYPVGIIAGNRSLLPMPQRLLAGPHDGKVRVAATHVDGETEHITLPVTHTFMVYDRRIIRETLAFLKRGAFEGLPIG</sequence>
<name>A0A7W6CNG9_9SPHN</name>
<feature type="domain" description="AB hydrolase-1" evidence="1">
    <location>
        <begin position="11"/>
        <end position="144"/>
    </location>
</feature>
<dbReference type="PANTHER" id="PTHR37946:SF1">
    <property type="entry name" value="SLL1969 PROTEIN"/>
    <property type="match status" value="1"/>
</dbReference>
<dbReference type="RefSeq" id="WP_183629492.1">
    <property type="nucleotide sequence ID" value="NZ_JACIDX010000044.1"/>
</dbReference>
<reference evidence="2 3" key="1">
    <citation type="submission" date="2020-08" db="EMBL/GenBank/DDBJ databases">
        <title>Genomic Encyclopedia of Type Strains, Phase IV (KMG-IV): sequencing the most valuable type-strain genomes for metagenomic binning, comparative biology and taxonomic classification.</title>
        <authorList>
            <person name="Goeker M."/>
        </authorList>
    </citation>
    <scope>NUCLEOTIDE SEQUENCE [LARGE SCALE GENOMIC DNA]</scope>
    <source>
        <strain evidence="2 3">DSM 27057</strain>
    </source>
</reference>
<dbReference type="SUPFAM" id="SSF53474">
    <property type="entry name" value="alpha/beta-Hydrolases"/>
    <property type="match status" value="1"/>
</dbReference>
<accession>A0A7W6CNG9</accession>
<dbReference type="InterPro" id="IPR000073">
    <property type="entry name" value="AB_hydrolase_1"/>
</dbReference>
<dbReference type="InterPro" id="IPR029058">
    <property type="entry name" value="AB_hydrolase_fold"/>
</dbReference>